<dbReference type="SMART" id="SM00396">
    <property type="entry name" value="ZnF_UBR1"/>
    <property type="match status" value="1"/>
</dbReference>
<name>A0A1J4KJK3_9EUKA</name>
<dbReference type="PROSITE" id="PS51157">
    <property type="entry name" value="ZF_UBR"/>
    <property type="match status" value="1"/>
</dbReference>
<dbReference type="PANTHER" id="PTHR21497:SF24">
    <property type="entry name" value="E3 UBIQUITIN-PROTEIN LIGASE UBR1"/>
    <property type="match status" value="1"/>
</dbReference>
<dbReference type="GO" id="GO:0071596">
    <property type="term" value="P:ubiquitin-dependent protein catabolic process via the N-end rule pathway"/>
    <property type="evidence" value="ECO:0007669"/>
    <property type="project" value="UniProtKB-UniRule"/>
</dbReference>
<comment type="function">
    <text evidence="5">Ubiquitin ligase protein which is a component of the N-end rule pathway. Recognizes and binds to proteins bearing specific N-terminal residues that are destabilizing according to the N-end rule, leading to their ubiquitination and subsequent degradation.</text>
</comment>
<dbReference type="InterPro" id="IPR039164">
    <property type="entry name" value="UBR1-like"/>
</dbReference>
<evidence type="ECO:0000259" key="7">
    <source>
        <dbReference type="PROSITE" id="PS51157"/>
    </source>
</evidence>
<evidence type="ECO:0000256" key="4">
    <source>
        <dbReference type="PROSITE-ProRule" id="PRU00508"/>
    </source>
</evidence>
<dbReference type="GO" id="GO:0016567">
    <property type="term" value="P:protein ubiquitination"/>
    <property type="evidence" value="ECO:0007669"/>
    <property type="project" value="UniProtKB-UniRule"/>
</dbReference>
<keyword evidence="5" id="KW-0833">Ubl conjugation pathway</keyword>
<dbReference type="PANTHER" id="PTHR21497">
    <property type="entry name" value="UBIQUITIN LIGASE E3 ALPHA-RELATED"/>
    <property type="match status" value="1"/>
</dbReference>
<gene>
    <name evidence="8" type="ORF">TRFO_19195</name>
</gene>
<dbReference type="VEuPathDB" id="TrichDB:TRFO_19195"/>
<keyword evidence="9" id="KW-1185">Reference proteome</keyword>
<proteinExistence type="inferred from homology"/>
<protein>
    <recommendedName>
        <fullName evidence="5">E3 ubiquitin-protein ligase</fullName>
        <ecNumber evidence="5">2.3.2.27</ecNumber>
    </recommendedName>
</protein>
<comment type="catalytic activity">
    <reaction evidence="5">
        <text>S-ubiquitinyl-[E2 ubiquitin-conjugating enzyme]-L-cysteine + [acceptor protein]-L-lysine = [E2 ubiquitin-conjugating enzyme]-L-cysteine + N(6)-ubiquitinyl-[acceptor protein]-L-lysine.</text>
        <dbReference type="EC" id="2.3.2.27"/>
    </reaction>
</comment>
<keyword evidence="2 5" id="KW-0863">Zinc-finger</keyword>
<evidence type="ECO:0000256" key="1">
    <source>
        <dbReference type="ARBA" id="ARBA00022723"/>
    </source>
</evidence>
<keyword evidence="5" id="KW-0808">Transferase</keyword>
<dbReference type="GO" id="GO:0000151">
    <property type="term" value="C:ubiquitin ligase complex"/>
    <property type="evidence" value="ECO:0007669"/>
    <property type="project" value="TreeGrafter"/>
</dbReference>
<evidence type="ECO:0000256" key="3">
    <source>
        <dbReference type="ARBA" id="ARBA00022833"/>
    </source>
</evidence>
<feature type="domain" description="UBR-type" evidence="7">
    <location>
        <begin position="50"/>
        <end position="122"/>
    </location>
</feature>
<dbReference type="EC" id="2.3.2.27" evidence="5"/>
<comment type="similarity">
    <text evidence="5">Belongs to the E3 ubiquitin-protein ligase UBR1-like family.</text>
</comment>
<evidence type="ECO:0000313" key="9">
    <source>
        <dbReference type="Proteomes" id="UP000179807"/>
    </source>
</evidence>
<sequence length="1285" mass="151742">MMLKEQIFAFFQQPQADEDAENFLNSCLCQKSDMDFDSFKKYLIDIQPSVNCIANWTKRELIGRCKDCMMNSSCCVCIKCLINGPHIRENHRVSVQFGYTGSCDCGLPFAWSPAGFCKDHKCDIKNPQDFIPEKIRLHISLVFTILEEFLTDQVNNHTYVNFCSIFNYLSKVPTLGPGVRRLSSITFTNEHFVTLLIDNIYDFDSEMAESFKCFLSSYASEEEFNTNFGKLYLPQMTTVLHESLQRARTRVNILDIPPLVGPNCLFRLSFHFFQDNAFMNNHIDFENFFDVSFNELFRIMKTNPSVSEFTNMTPFFNEFWILRLLINFYIKQKMTEKLKRLLILIASLYSQVEGYMPPFHFGIPHNDVSYDIISHITFPMLECYKKFFNKIEYIPEIVEIYSDFILSNKIQNISLISVLHCMMIETLKNCHKPKMKTEFDQFIINNPKFKLLLSNFEQNCQNLRKENLDENLNTNQNESKNERINTNLIECLNDVYLNATQLPLKIITHGLLLSFDLFDKRKYCDDVIFFFKFFQHHYYVNIEFPSLFSIIQTMFSFVTNKNQFLKMIENELNIFNSEIESKSQRMFLYVSFVSALLMDRNCFYRRKVNICQLIIMTLRKVWPDCSNETISHYLNPIEPETILRKMDDTLFENDWHLILPFIDPNELLTKFLPQIMNIKSNETDNDENDESEENAVKILYPFPEFEDIPNLDLRKCMESTYLYSILYDVLHDRNCYITIQYVLNLFIILFSNSQNNQNKNDCDEMIKAINVDELCEKIPVNFRVFCEIKIEYKRCGSYLSLIDLIEKVGPIGLYVLKQVHYTKNEFENNSNQKSKEEISHFKSTITNFLINKTIEFEKHYTPMTLNEENMFPNNNISQEQIKYLYIYLYQSTVPDFLLHHDFQRSLKRYFVAATCGHLRESNFDANLLFCPHCSKSTSFLLPRLDLGYDNLSFVSQLNRLIDIVHNKRNIIRLLKAMIVILDYRTRSKPELINDKTIYILYRNLFLVSTILLDQGWEKLLGNFKSKIGQFIVEVIFGKHKDFLQIFVTVFGETTDYETLKRVELINKFYLGENQPSIIDYDDYFSYNNLVHKYSNIQKSFNHAQPFNFDRQLHLPNIYEDEIPENINIIQNNQNHNKQKNTDKLELMQLKPLEFVTLPYNYLEIINEPFNEKISLVNGEENILCLITGDKLTRIYQQTRNRIPLDLTFQPVLIMSGRRATSVGFWRYNYFTFADPIYKNRKGQPDKGFTNGDVLFLDSESYLDLIDKFISGEGYLFKNGERAEAI</sequence>
<evidence type="ECO:0000256" key="2">
    <source>
        <dbReference type="ARBA" id="ARBA00022771"/>
    </source>
</evidence>
<dbReference type="GeneID" id="94835351"/>
<dbReference type="InterPro" id="IPR003126">
    <property type="entry name" value="Znf_UBR"/>
</dbReference>
<dbReference type="EMBL" id="MLAK01000589">
    <property type="protein sequence ID" value="OHT11387.1"/>
    <property type="molecule type" value="Genomic_DNA"/>
</dbReference>
<accession>A0A1J4KJK3</accession>
<evidence type="ECO:0000256" key="6">
    <source>
        <dbReference type="SAM" id="Coils"/>
    </source>
</evidence>
<comment type="caution">
    <text evidence="8">The sequence shown here is derived from an EMBL/GenBank/DDBJ whole genome shotgun (WGS) entry which is preliminary data.</text>
</comment>
<dbReference type="GO" id="GO:0061630">
    <property type="term" value="F:ubiquitin protein ligase activity"/>
    <property type="evidence" value="ECO:0007669"/>
    <property type="project" value="UniProtKB-UniRule"/>
</dbReference>
<feature type="coiled-coil region" evidence="6">
    <location>
        <begin position="453"/>
        <end position="485"/>
    </location>
</feature>
<dbReference type="GO" id="GO:0008270">
    <property type="term" value="F:zinc ion binding"/>
    <property type="evidence" value="ECO:0007669"/>
    <property type="project" value="UniProtKB-UniRule"/>
</dbReference>
<dbReference type="GO" id="GO:0005737">
    <property type="term" value="C:cytoplasm"/>
    <property type="evidence" value="ECO:0007669"/>
    <property type="project" value="TreeGrafter"/>
</dbReference>
<organism evidence="8 9">
    <name type="scientific">Tritrichomonas foetus</name>
    <dbReference type="NCBI Taxonomy" id="1144522"/>
    <lineage>
        <taxon>Eukaryota</taxon>
        <taxon>Metamonada</taxon>
        <taxon>Parabasalia</taxon>
        <taxon>Tritrichomonadida</taxon>
        <taxon>Tritrichomonadidae</taxon>
        <taxon>Tritrichomonas</taxon>
    </lineage>
</organism>
<dbReference type="Gene3D" id="2.10.110.30">
    <property type="match status" value="1"/>
</dbReference>
<evidence type="ECO:0000313" key="8">
    <source>
        <dbReference type="EMBL" id="OHT11387.1"/>
    </source>
</evidence>
<dbReference type="RefSeq" id="XP_068364523.1">
    <property type="nucleotide sequence ID" value="XM_068500647.1"/>
</dbReference>
<evidence type="ECO:0000256" key="5">
    <source>
        <dbReference type="RuleBase" id="RU366018"/>
    </source>
</evidence>
<reference evidence="8" key="1">
    <citation type="submission" date="2016-10" db="EMBL/GenBank/DDBJ databases">
        <authorList>
            <person name="Benchimol M."/>
            <person name="Almeida L.G."/>
            <person name="Vasconcelos A.T."/>
            <person name="Perreira-Neves A."/>
            <person name="Rosa I.A."/>
            <person name="Tasca T."/>
            <person name="Bogo M.R."/>
            <person name="de Souza W."/>
        </authorList>
    </citation>
    <scope>NUCLEOTIDE SEQUENCE [LARGE SCALE GENOMIC DNA]</scope>
    <source>
        <strain evidence="8">K</strain>
    </source>
</reference>
<feature type="zinc finger region" description="UBR-type" evidence="4">
    <location>
        <begin position="50"/>
        <end position="122"/>
    </location>
</feature>
<keyword evidence="6" id="KW-0175">Coiled coil</keyword>
<dbReference type="CDD" id="cd19670">
    <property type="entry name" value="UBR-box_UBR1_2_3"/>
    <property type="match status" value="1"/>
</dbReference>
<comment type="pathway">
    <text evidence="5">Protein modification; protein ubiquitination.</text>
</comment>
<dbReference type="UniPathway" id="UPA00143"/>
<dbReference type="Proteomes" id="UP000179807">
    <property type="component" value="Unassembled WGS sequence"/>
</dbReference>
<dbReference type="OrthoDB" id="26387at2759"/>
<keyword evidence="3 5" id="KW-0862">Zinc</keyword>
<dbReference type="Pfam" id="PF02207">
    <property type="entry name" value="zf-UBR"/>
    <property type="match status" value="1"/>
</dbReference>
<keyword evidence="1 5" id="KW-0479">Metal-binding</keyword>